<dbReference type="InterPro" id="IPR050707">
    <property type="entry name" value="HTH_MetabolicPath_Reg"/>
</dbReference>
<sequence>MSNDAEPLAGTQSLDRALQVLLRIAEEPPPGLSLAACSSILGYSKPTTQRMLRTLLARNFLAYNEELGVYTLGVVNAQLGSEYLRRLDLRRVALPEMRLLVAETGETAHLGIVTGQDVVYIELVDSPHPVRIFSRVGDAVPAYATAIGKAILAWTEADVSARHVPDVLVPRTANTVRDRDALAADLSLARERGYAIDDQENREGIRGYAAPIFDHTGSVVAAVSIGGPADRVDVTANDRLGNAVIAAAGAISRQLGHRGNVTTSEHG</sequence>
<keyword evidence="3" id="KW-0804">Transcription</keyword>
<dbReference type="PANTHER" id="PTHR30136">
    <property type="entry name" value="HELIX-TURN-HELIX TRANSCRIPTIONAL REGULATOR, ICLR FAMILY"/>
    <property type="match status" value="1"/>
</dbReference>
<dbReference type="InterPro" id="IPR029016">
    <property type="entry name" value="GAF-like_dom_sf"/>
</dbReference>
<dbReference type="InterPro" id="IPR036388">
    <property type="entry name" value="WH-like_DNA-bd_sf"/>
</dbReference>
<gene>
    <name evidence="6" type="ORF">H7J73_05010</name>
</gene>
<dbReference type="SUPFAM" id="SSF46785">
    <property type="entry name" value="Winged helix' DNA-binding domain"/>
    <property type="match status" value="1"/>
</dbReference>
<proteinExistence type="predicted"/>
<evidence type="ECO:0000259" key="5">
    <source>
        <dbReference type="PROSITE" id="PS51078"/>
    </source>
</evidence>
<accession>A0ABT3C7G4</accession>
<dbReference type="InterPro" id="IPR005471">
    <property type="entry name" value="Tscrpt_reg_IclR_N"/>
</dbReference>
<keyword evidence="1" id="KW-0805">Transcription regulation</keyword>
<evidence type="ECO:0000259" key="4">
    <source>
        <dbReference type="PROSITE" id="PS51077"/>
    </source>
</evidence>
<evidence type="ECO:0000313" key="6">
    <source>
        <dbReference type="EMBL" id="MCV7225393.1"/>
    </source>
</evidence>
<keyword evidence="2" id="KW-0238">DNA-binding</keyword>
<dbReference type="PROSITE" id="PS51077">
    <property type="entry name" value="HTH_ICLR"/>
    <property type="match status" value="1"/>
</dbReference>
<evidence type="ECO:0000256" key="2">
    <source>
        <dbReference type="ARBA" id="ARBA00023125"/>
    </source>
</evidence>
<dbReference type="SUPFAM" id="SSF55781">
    <property type="entry name" value="GAF domain-like"/>
    <property type="match status" value="1"/>
</dbReference>
<dbReference type="PROSITE" id="PS51078">
    <property type="entry name" value="ICLR_ED"/>
    <property type="match status" value="1"/>
</dbReference>
<comment type="caution">
    <text evidence="6">The sequence shown here is derived from an EMBL/GenBank/DDBJ whole genome shotgun (WGS) entry which is preliminary data.</text>
</comment>
<dbReference type="Gene3D" id="3.30.450.40">
    <property type="match status" value="1"/>
</dbReference>
<dbReference type="Pfam" id="PF09339">
    <property type="entry name" value="HTH_IclR"/>
    <property type="match status" value="1"/>
</dbReference>
<dbReference type="RefSeq" id="WP_264066161.1">
    <property type="nucleotide sequence ID" value="NZ_JACKTY010000014.1"/>
</dbReference>
<dbReference type="EMBL" id="JACKTY010000014">
    <property type="protein sequence ID" value="MCV7225393.1"/>
    <property type="molecule type" value="Genomic_DNA"/>
</dbReference>
<dbReference type="InterPro" id="IPR014757">
    <property type="entry name" value="Tscrpt_reg_IclR_C"/>
</dbReference>
<protein>
    <submittedName>
        <fullName evidence="6">IclR family transcriptional regulator</fullName>
    </submittedName>
</protein>
<feature type="domain" description="IclR-ED" evidence="5">
    <location>
        <begin position="75"/>
        <end position="257"/>
    </location>
</feature>
<feature type="domain" description="HTH iclR-type" evidence="4">
    <location>
        <begin position="11"/>
        <end position="74"/>
    </location>
</feature>
<name>A0ABT3C7G4_9MYCO</name>
<evidence type="ECO:0000313" key="7">
    <source>
        <dbReference type="Proteomes" id="UP001526201"/>
    </source>
</evidence>
<dbReference type="Proteomes" id="UP001526201">
    <property type="component" value="Unassembled WGS sequence"/>
</dbReference>
<reference evidence="6 7" key="1">
    <citation type="journal article" date="2022" name="BMC Genomics">
        <title>Comparative genome analysis of mycobacteria focusing on tRNA and non-coding RNA.</title>
        <authorList>
            <person name="Behra P.R.K."/>
            <person name="Pettersson B.M.F."/>
            <person name="Ramesh M."/>
            <person name="Das S."/>
            <person name="Dasgupta S."/>
            <person name="Kirsebom L.A."/>
        </authorList>
    </citation>
    <scope>NUCLEOTIDE SEQUENCE [LARGE SCALE GENOMIC DNA]</scope>
    <source>
        <strain evidence="6 7">DSM 44078</strain>
    </source>
</reference>
<dbReference type="PANTHER" id="PTHR30136:SF24">
    <property type="entry name" value="HTH-TYPE TRANSCRIPTIONAL REPRESSOR ALLR"/>
    <property type="match status" value="1"/>
</dbReference>
<keyword evidence="7" id="KW-1185">Reference proteome</keyword>
<dbReference type="InterPro" id="IPR036390">
    <property type="entry name" value="WH_DNA-bd_sf"/>
</dbReference>
<dbReference type="Pfam" id="PF01614">
    <property type="entry name" value="IclR_C"/>
    <property type="match status" value="1"/>
</dbReference>
<dbReference type="Gene3D" id="1.10.10.10">
    <property type="entry name" value="Winged helix-like DNA-binding domain superfamily/Winged helix DNA-binding domain"/>
    <property type="match status" value="1"/>
</dbReference>
<evidence type="ECO:0000256" key="1">
    <source>
        <dbReference type="ARBA" id="ARBA00023015"/>
    </source>
</evidence>
<evidence type="ECO:0000256" key="3">
    <source>
        <dbReference type="ARBA" id="ARBA00023163"/>
    </source>
</evidence>
<organism evidence="6 7">
    <name type="scientific">Mycolicibacterium komossense</name>
    <dbReference type="NCBI Taxonomy" id="1779"/>
    <lineage>
        <taxon>Bacteria</taxon>
        <taxon>Bacillati</taxon>
        <taxon>Actinomycetota</taxon>
        <taxon>Actinomycetes</taxon>
        <taxon>Mycobacteriales</taxon>
        <taxon>Mycobacteriaceae</taxon>
        <taxon>Mycolicibacterium</taxon>
    </lineage>
</organism>
<dbReference type="SMART" id="SM00346">
    <property type="entry name" value="HTH_ICLR"/>
    <property type="match status" value="1"/>
</dbReference>